<feature type="signal peptide" evidence="5">
    <location>
        <begin position="1"/>
        <end position="24"/>
    </location>
</feature>
<keyword evidence="2" id="KW-0479">Metal-binding</keyword>
<evidence type="ECO:0000256" key="4">
    <source>
        <dbReference type="ARBA" id="ARBA00022837"/>
    </source>
</evidence>
<dbReference type="PANTHER" id="PTHR42693">
    <property type="entry name" value="ARYLSULFATASE FAMILY MEMBER"/>
    <property type="match status" value="1"/>
</dbReference>
<dbReference type="InterPro" id="IPR024607">
    <property type="entry name" value="Sulfatase_CS"/>
</dbReference>
<evidence type="ECO:0000259" key="6">
    <source>
        <dbReference type="Pfam" id="PF00884"/>
    </source>
</evidence>
<dbReference type="EMBL" id="BAABIA010000004">
    <property type="protein sequence ID" value="GAA5140321.1"/>
    <property type="molecule type" value="Genomic_DNA"/>
</dbReference>
<keyword evidence="4" id="KW-0106">Calcium</keyword>
<dbReference type="InterPro" id="IPR050738">
    <property type="entry name" value="Sulfatase"/>
</dbReference>
<feature type="domain" description="Sulfatase N-terminal" evidence="6">
    <location>
        <begin position="31"/>
        <end position="391"/>
    </location>
</feature>
<sequence length="502" mass="54987">MKRLRFFLFALATFSLTGTGLFGAAGDKPLNVVFILADDLGWGELGSYGQKKIPTPHLDRLAKEGSRFTRHYSGAPVCAPSRCVLMTGKHLGHAEIRGNLPAPKLLPQFTEGQYPLSEQAVTLAQTFQKAGYTTGALGKWGLGPVGSTGEPNKKGFDLFFGYNCQSLAHSFYPEYLWRNSEKVIINTKPVPGHGKQPEGEVKMEDWIGETYAPKLMIQEAEKFIQAQAAKPFFLYLAFIEPHVSMHPPRESVERFPEEWDTEPYRGQNGYVPHPRPRAGYAAMISDLDSYVGRVMTALDKAGVAENTLIIFTSDNGTTHPRSAKTHFHVGGVDAAFFNSTAGLRGYKGSVYEGGIRVPMIARLPGRIPAGSVNETPGFFADWFPTLCEAAGLKAPAGLDGQSLWTALTSGQKQERTKPLLWVFPEYEGQVAVRLGDMKAVRQKLKTKSPGAWELYDLSKDPAESADIAATHPEIVQQAEALLKQEMADNAIFPLTVPGVTQP</sequence>
<dbReference type="PANTHER" id="PTHR42693:SF53">
    <property type="entry name" value="ENDO-4-O-SULFATASE"/>
    <property type="match status" value="1"/>
</dbReference>
<dbReference type="InterPro" id="IPR000917">
    <property type="entry name" value="Sulfatase_N"/>
</dbReference>
<name>A0ABP9P711_9BACT</name>
<feature type="chain" id="PRO_5046848294" evidence="5">
    <location>
        <begin position="25"/>
        <end position="502"/>
    </location>
</feature>
<reference evidence="8" key="1">
    <citation type="journal article" date="2019" name="Int. J. Syst. Evol. Microbiol.">
        <title>The Global Catalogue of Microorganisms (GCM) 10K type strain sequencing project: providing services to taxonomists for standard genome sequencing and annotation.</title>
        <authorList>
            <consortium name="The Broad Institute Genomics Platform"/>
            <consortium name="The Broad Institute Genome Sequencing Center for Infectious Disease"/>
            <person name="Wu L."/>
            <person name="Ma J."/>
        </authorList>
    </citation>
    <scope>NUCLEOTIDE SEQUENCE [LARGE SCALE GENOMIC DNA]</scope>
    <source>
        <strain evidence="8">JCM 18053</strain>
    </source>
</reference>
<keyword evidence="3" id="KW-0378">Hydrolase</keyword>
<dbReference type="InterPro" id="IPR017850">
    <property type="entry name" value="Alkaline_phosphatase_core_sf"/>
</dbReference>
<evidence type="ECO:0000256" key="2">
    <source>
        <dbReference type="ARBA" id="ARBA00022723"/>
    </source>
</evidence>
<keyword evidence="8" id="KW-1185">Reference proteome</keyword>
<dbReference type="SUPFAM" id="SSF53649">
    <property type="entry name" value="Alkaline phosphatase-like"/>
    <property type="match status" value="1"/>
</dbReference>
<dbReference type="Proteomes" id="UP001499852">
    <property type="component" value="Unassembled WGS sequence"/>
</dbReference>
<protein>
    <submittedName>
        <fullName evidence="7">Arylsulfatase</fullName>
    </submittedName>
</protein>
<evidence type="ECO:0000256" key="1">
    <source>
        <dbReference type="ARBA" id="ARBA00008779"/>
    </source>
</evidence>
<comment type="caution">
    <text evidence="7">The sequence shown here is derived from an EMBL/GenBank/DDBJ whole genome shotgun (WGS) entry which is preliminary data.</text>
</comment>
<comment type="similarity">
    <text evidence="1">Belongs to the sulfatase family.</text>
</comment>
<evidence type="ECO:0000256" key="5">
    <source>
        <dbReference type="SAM" id="SignalP"/>
    </source>
</evidence>
<gene>
    <name evidence="7" type="ORF">GCM10023213_22760</name>
</gene>
<dbReference type="Gene3D" id="3.40.720.10">
    <property type="entry name" value="Alkaline Phosphatase, subunit A"/>
    <property type="match status" value="1"/>
</dbReference>
<dbReference type="CDD" id="cd16145">
    <property type="entry name" value="ARS_like"/>
    <property type="match status" value="1"/>
</dbReference>
<evidence type="ECO:0000256" key="3">
    <source>
        <dbReference type="ARBA" id="ARBA00022801"/>
    </source>
</evidence>
<dbReference type="RefSeq" id="WP_345736501.1">
    <property type="nucleotide sequence ID" value="NZ_BAABIA010000004.1"/>
</dbReference>
<evidence type="ECO:0000313" key="8">
    <source>
        <dbReference type="Proteomes" id="UP001499852"/>
    </source>
</evidence>
<dbReference type="Gene3D" id="3.30.1120.10">
    <property type="match status" value="1"/>
</dbReference>
<dbReference type="Pfam" id="PF00884">
    <property type="entry name" value="Sulfatase"/>
    <property type="match status" value="1"/>
</dbReference>
<proteinExistence type="inferred from homology"/>
<dbReference type="PROSITE" id="PS00523">
    <property type="entry name" value="SULFATASE_1"/>
    <property type="match status" value="1"/>
</dbReference>
<evidence type="ECO:0000313" key="7">
    <source>
        <dbReference type="EMBL" id="GAA5140321.1"/>
    </source>
</evidence>
<keyword evidence="5" id="KW-0732">Signal</keyword>
<organism evidence="7 8">
    <name type="scientific">Prosthecobacter algae</name>
    <dbReference type="NCBI Taxonomy" id="1144682"/>
    <lineage>
        <taxon>Bacteria</taxon>
        <taxon>Pseudomonadati</taxon>
        <taxon>Verrucomicrobiota</taxon>
        <taxon>Verrucomicrobiia</taxon>
        <taxon>Verrucomicrobiales</taxon>
        <taxon>Verrucomicrobiaceae</taxon>
        <taxon>Prosthecobacter</taxon>
    </lineage>
</organism>
<accession>A0ABP9P711</accession>